<evidence type="ECO:0000256" key="5">
    <source>
        <dbReference type="ARBA" id="ARBA00023136"/>
    </source>
</evidence>
<evidence type="ECO:0000256" key="6">
    <source>
        <dbReference type="ARBA" id="ARBA00023170"/>
    </source>
</evidence>
<evidence type="ECO:0008006" key="11">
    <source>
        <dbReference type="Google" id="ProtNLM"/>
    </source>
</evidence>
<evidence type="ECO:0000313" key="9">
    <source>
        <dbReference type="EMBL" id="KAK9890757.1"/>
    </source>
</evidence>
<dbReference type="Proteomes" id="UP001431783">
    <property type="component" value="Unassembled WGS sequence"/>
</dbReference>
<dbReference type="SUPFAM" id="SSF53850">
    <property type="entry name" value="Periplasmic binding protein-like II"/>
    <property type="match status" value="1"/>
</dbReference>
<keyword evidence="7" id="KW-0325">Glycoprotein</keyword>
<name>A0AAW1V4Z6_9CUCU</name>
<protein>
    <recommendedName>
        <fullName evidence="11">Ionotropic receptor</fullName>
    </recommendedName>
</protein>
<accession>A0AAW1V4Z6</accession>
<evidence type="ECO:0000256" key="8">
    <source>
        <dbReference type="SAM" id="Phobius"/>
    </source>
</evidence>
<comment type="subcellular location">
    <subcellularLocation>
        <location evidence="1">Cell membrane</location>
        <topology evidence="1">Multi-pass membrane protein</topology>
    </subcellularLocation>
</comment>
<dbReference type="EMBL" id="JARQZJ010000126">
    <property type="protein sequence ID" value="KAK9890757.1"/>
    <property type="molecule type" value="Genomic_DNA"/>
</dbReference>
<keyword evidence="3 8" id="KW-0812">Transmembrane</keyword>
<proteinExistence type="predicted"/>
<evidence type="ECO:0000256" key="7">
    <source>
        <dbReference type="ARBA" id="ARBA00023180"/>
    </source>
</evidence>
<evidence type="ECO:0000313" key="10">
    <source>
        <dbReference type="Proteomes" id="UP001431783"/>
    </source>
</evidence>
<evidence type="ECO:0000256" key="2">
    <source>
        <dbReference type="ARBA" id="ARBA00022475"/>
    </source>
</evidence>
<keyword evidence="6" id="KW-0675">Receptor</keyword>
<dbReference type="PANTHER" id="PTHR42643:SF30">
    <property type="entry name" value="IONOTROPIC RECEPTOR 40A-RELATED"/>
    <property type="match status" value="1"/>
</dbReference>
<feature type="transmembrane region" description="Helical" evidence="8">
    <location>
        <begin position="273"/>
        <end position="299"/>
    </location>
</feature>
<dbReference type="GO" id="GO:0005886">
    <property type="term" value="C:plasma membrane"/>
    <property type="evidence" value="ECO:0007669"/>
    <property type="project" value="UniProtKB-SubCell"/>
</dbReference>
<gene>
    <name evidence="9" type="ORF">WA026_012104</name>
</gene>
<reference evidence="9 10" key="1">
    <citation type="submission" date="2023-03" db="EMBL/GenBank/DDBJ databases">
        <title>Genome insight into feeding habits of ladybird beetles.</title>
        <authorList>
            <person name="Li H.-S."/>
            <person name="Huang Y.-H."/>
            <person name="Pang H."/>
        </authorList>
    </citation>
    <scope>NUCLEOTIDE SEQUENCE [LARGE SCALE GENOMIC DNA]</scope>
    <source>
        <strain evidence="9">SYSU_2023b</strain>
        <tissue evidence="9">Whole body</tissue>
    </source>
</reference>
<evidence type="ECO:0000256" key="3">
    <source>
        <dbReference type="ARBA" id="ARBA00022692"/>
    </source>
</evidence>
<evidence type="ECO:0000256" key="4">
    <source>
        <dbReference type="ARBA" id="ARBA00022989"/>
    </source>
</evidence>
<feature type="transmembrane region" description="Helical" evidence="8">
    <location>
        <begin position="521"/>
        <end position="541"/>
    </location>
</feature>
<keyword evidence="4 8" id="KW-1133">Transmembrane helix</keyword>
<feature type="transmembrane region" description="Helical" evidence="8">
    <location>
        <begin position="311"/>
        <end position="327"/>
    </location>
</feature>
<keyword evidence="10" id="KW-1185">Reference proteome</keyword>
<sequence length="555" mass="64846">MFNFSTRVVNTTLIITQCISLIIERNIHPTEYISLSTDRIFENVSAARFDFFSGMKSHFYYIPELEFYVIEDKTLEDLSTLFTIIQTRFYNMYNPLAKFLIIGSGFSSGYAKLLKRRFITKAVFVDSTNGSIYKMNIAEEQFHENPHLIHYGTCGETGDVDGIFLPRNSRIQSLKQRGISLLFDNKPMYSCTTCARKGIELELLELLLNQMKINYTITMCSDSTSDGLHGPFDILIGSKMLINVFETDYTISYLEDYMKWFVPVDQKIQRWRYILYVFNPTLWISFFLALAFLAIIWIIVDIFSKEYTRRSNFTVIQFILIAFLGRNKSFRQSELSQDVLIFGIIFLSFMIYCFFGTRMTYLLNGINYEKGIDSIEDITNNRLFVASVTKFMQSMMKTIPGLESYPKEKYIEFFDVDSYYYKINLFKEVALLAPMRQTRHVLKEFSEKNISIQLKELPLSYYTAKIITLIARGHPLSAVIRRHFVYALESGIIKKIIETYDVKLEEESTLEPTNSLTISHFWTPIAILIIGLVFSTLMFLLETRWINLKKNLLRK</sequence>
<dbReference type="InterPro" id="IPR052192">
    <property type="entry name" value="Insect_Ionotropic_Sensory_Rcpt"/>
</dbReference>
<keyword evidence="5 8" id="KW-0472">Membrane</keyword>
<feature type="transmembrane region" description="Helical" evidence="8">
    <location>
        <begin position="339"/>
        <end position="357"/>
    </location>
</feature>
<dbReference type="PANTHER" id="PTHR42643">
    <property type="entry name" value="IONOTROPIC RECEPTOR 20A-RELATED"/>
    <property type="match status" value="1"/>
</dbReference>
<evidence type="ECO:0000256" key="1">
    <source>
        <dbReference type="ARBA" id="ARBA00004651"/>
    </source>
</evidence>
<comment type="caution">
    <text evidence="9">The sequence shown here is derived from an EMBL/GenBank/DDBJ whole genome shotgun (WGS) entry which is preliminary data.</text>
</comment>
<organism evidence="9 10">
    <name type="scientific">Henosepilachna vigintioctopunctata</name>
    <dbReference type="NCBI Taxonomy" id="420089"/>
    <lineage>
        <taxon>Eukaryota</taxon>
        <taxon>Metazoa</taxon>
        <taxon>Ecdysozoa</taxon>
        <taxon>Arthropoda</taxon>
        <taxon>Hexapoda</taxon>
        <taxon>Insecta</taxon>
        <taxon>Pterygota</taxon>
        <taxon>Neoptera</taxon>
        <taxon>Endopterygota</taxon>
        <taxon>Coleoptera</taxon>
        <taxon>Polyphaga</taxon>
        <taxon>Cucujiformia</taxon>
        <taxon>Coccinelloidea</taxon>
        <taxon>Coccinellidae</taxon>
        <taxon>Epilachninae</taxon>
        <taxon>Epilachnini</taxon>
        <taxon>Henosepilachna</taxon>
    </lineage>
</organism>
<dbReference type="AlphaFoldDB" id="A0AAW1V4Z6"/>
<keyword evidence="2" id="KW-1003">Cell membrane</keyword>